<evidence type="ECO:0000256" key="5">
    <source>
        <dbReference type="SAM" id="MobiDB-lite"/>
    </source>
</evidence>
<dbReference type="AlphaFoldDB" id="A0A0J8BDC8"/>
<dbReference type="PANTHER" id="PTHR13408">
    <property type="entry name" value="DNA-DIRECTED RNA POLYMERASE III"/>
    <property type="match status" value="1"/>
</dbReference>
<dbReference type="eggNOG" id="KOG3122">
    <property type="taxonomic scope" value="Eukaryota"/>
</dbReference>
<feature type="region of interest" description="Disordered" evidence="5">
    <location>
        <begin position="1"/>
        <end position="46"/>
    </location>
</feature>
<feature type="region of interest" description="Disordered" evidence="5">
    <location>
        <begin position="75"/>
        <end position="159"/>
    </location>
</feature>
<keyword evidence="4" id="KW-0539">Nucleus</keyword>
<reference evidence="6 7" key="1">
    <citation type="journal article" date="2014" name="Nature">
        <title>The genome of the recently domesticated crop plant sugar beet (Beta vulgaris).</title>
        <authorList>
            <person name="Dohm J.C."/>
            <person name="Minoche A.E."/>
            <person name="Holtgrawe D."/>
            <person name="Capella-Gutierrez S."/>
            <person name="Zakrzewski F."/>
            <person name="Tafer H."/>
            <person name="Rupp O."/>
            <person name="Sorensen T.R."/>
            <person name="Stracke R."/>
            <person name="Reinhardt R."/>
            <person name="Goesmann A."/>
            <person name="Kraft T."/>
            <person name="Schulz B."/>
            <person name="Stadler P.F."/>
            <person name="Schmidt T."/>
            <person name="Gabaldon T."/>
            <person name="Lehrach H."/>
            <person name="Weisshaar B."/>
            <person name="Himmelbauer H."/>
        </authorList>
    </citation>
    <scope>NUCLEOTIDE SEQUENCE [LARGE SCALE GENOMIC DNA]</scope>
    <source>
        <tissue evidence="6">Taproot</tissue>
    </source>
</reference>
<gene>
    <name evidence="6" type="ORF">BVRB_3g067920</name>
</gene>
<dbReference type="InterPro" id="IPR007811">
    <property type="entry name" value="RPC4"/>
</dbReference>
<name>A0A0J8BDC8_BETVV</name>
<protein>
    <recommendedName>
        <fullName evidence="8">DNA-directed RNA polymerase III subunit RPC4</fullName>
    </recommendedName>
</protein>
<feature type="compositionally biased region" description="Basic residues" evidence="5">
    <location>
        <begin position="10"/>
        <end position="25"/>
    </location>
</feature>
<evidence type="ECO:0008006" key="8">
    <source>
        <dbReference type="Google" id="ProtNLM"/>
    </source>
</evidence>
<feature type="compositionally biased region" description="Basic and acidic residues" evidence="5">
    <location>
        <begin position="129"/>
        <end position="145"/>
    </location>
</feature>
<keyword evidence="7" id="KW-1185">Reference proteome</keyword>
<dbReference type="GO" id="GO:0042797">
    <property type="term" value="P:tRNA transcription by RNA polymerase III"/>
    <property type="evidence" value="ECO:0007669"/>
    <property type="project" value="TreeGrafter"/>
</dbReference>
<dbReference type="KEGG" id="bvg:104906636"/>
<dbReference type="Proteomes" id="UP000035740">
    <property type="component" value="Unassembled WGS sequence"/>
</dbReference>
<keyword evidence="2" id="KW-0240">DNA-directed RNA polymerase</keyword>
<dbReference type="OrthoDB" id="5836119at2759"/>
<evidence type="ECO:0000256" key="4">
    <source>
        <dbReference type="ARBA" id="ARBA00023242"/>
    </source>
</evidence>
<dbReference type="Gramene" id="KMS98901">
    <property type="protein sequence ID" value="KMS98901"/>
    <property type="gene ID" value="BVRB_3g067920"/>
</dbReference>
<dbReference type="ExpressionAtlas" id="A0A0J8BDC8">
    <property type="expression patterns" value="baseline"/>
</dbReference>
<sequence>MDSDKPSSTGRKHRFNPKPRSRGKTKAATASKTEMADDNDDSEVQRQQVLQHFNELGKHRRSKVVDKVPVQATFIHGGEQTVSIRGSDCPQDVGLEHNRESDLMDLDDSTEPSKDSSISAAGPSLANKSSEDDSKEYGKPRRTDTYHPTILPWRRPNSGDPDILDEAEFGEAATKYDENAINPASELGLLNPDDTSEKIRLLLLKLPKSLPSIKRSATAEGEQIQQGYSLKDLPPGHMGKMCVYKSGAVKLKLGETQFDVSPGTTISDAEEVVAVNAEKKEFLSLGDLDKRMIITPDVDDILDNEDLG</sequence>
<dbReference type="GO" id="GO:0003677">
    <property type="term" value="F:DNA binding"/>
    <property type="evidence" value="ECO:0007669"/>
    <property type="project" value="InterPro"/>
</dbReference>
<evidence type="ECO:0000256" key="1">
    <source>
        <dbReference type="ARBA" id="ARBA00004123"/>
    </source>
</evidence>
<keyword evidence="3" id="KW-0804">Transcription</keyword>
<evidence type="ECO:0000256" key="3">
    <source>
        <dbReference type="ARBA" id="ARBA00023163"/>
    </source>
</evidence>
<dbReference type="EMBL" id="KQ090241">
    <property type="protein sequence ID" value="KMS98901.1"/>
    <property type="molecule type" value="Genomic_DNA"/>
</dbReference>
<organism evidence="6 7">
    <name type="scientific">Beta vulgaris subsp. vulgaris</name>
    <name type="common">Beet</name>
    <dbReference type="NCBI Taxonomy" id="3555"/>
    <lineage>
        <taxon>Eukaryota</taxon>
        <taxon>Viridiplantae</taxon>
        <taxon>Streptophyta</taxon>
        <taxon>Embryophyta</taxon>
        <taxon>Tracheophyta</taxon>
        <taxon>Spermatophyta</taxon>
        <taxon>Magnoliopsida</taxon>
        <taxon>eudicotyledons</taxon>
        <taxon>Gunneridae</taxon>
        <taxon>Pentapetalae</taxon>
        <taxon>Caryophyllales</taxon>
        <taxon>Chenopodiaceae</taxon>
        <taxon>Betoideae</taxon>
        <taxon>Beta</taxon>
    </lineage>
</organism>
<dbReference type="PANTHER" id="PTHR13408:SF0">
    <property type="entry name" value="DNA-DIRECTED RNA POLYMERASE III SUBUNIT RPC4"/>
    <property type="match status" value="1"/>
</dbReference>
<evidence type="ECO:0000313" key="7">
    <source>
        <dbReference type="Proteomes" id="UP000035740"/>
    </source>
</evidence>
<evidence type="ECO:0000256" key="2">
    <source>
        <dbReference type="ARBA" id="ARBA00022478"/>
    </source>
</evidence>
<evidence type="ECO:0000313" key="6">
    <source>
        <dbReference type="EMBL" id="KMS98901.1"/>
    </source>
</evidence>
<accession>A0A0J8BDC8</accession>
<dbReference type="GO" id="GO:0005666">
    <property type="term" value="C:RNA polymerase III complex"/>
    <property type="evidence" value="ECO:0007669"/>
    <property type="project" value="InterPro"/>
</dbReference>
<proteinExistence type="predicted"/>
<comment type="subcellular location">
    <subcellularLocation>
        <location evidence="1">Nucleus</location>
    </subcellularLocation>
</comment>
<dbReference type="OMA" id="MFFFKIP"/>
<dbReference type="Pfam" id="PF05132">
    <property type="entry name" value="RNA_pol_Rpc4"/>
    <property type="match status" value="1"/>
</dbReference>